<proteinExistence type="predicted"/>
<dbReference type="AlphaFoldDB" id="A0AAN4Z8Z1"/>
<gene>
    <name evidence="3" type="ORF">PMAYCL1PPCAC_05754</name>
</gene>
<reference evidence="4" key="1">
    <citation type="submission" date="2022-10" db="EMBL/GenBank/DDBJ databases">
        <title>Genome assembly of Pristionchus species.</title>
        <authorList>
            <person name="Yoshida K."/>
            <person name="Sommer R.J."/>
        </authorList>
    </citation>
    <scope>NUCLEOTIDE SEQUENCE [LARGE SCALE GENOMIC DNA]</scope>
    <source>
        <strain evidence="4">RS5460</strain>
    </source>
</reference>
<accession>A0AAN4Z8Z1</accession>
<keyword evidence="2" id="KW-0472">Membrane</keyword>
<organism evidence="3 4">
    <name type="scientific">Pristionchus mayeri</name>
    <dbReference type="NCBI Taxonomy" id="1317129"/>
    <lineage>
        <taxon>Eukaryota</taxon>
        <taxon>Metazoa</taxon>
        <taxon>Ecdysozoa</taxon>
        <taxon>Nematoda</taxon>
        <taxon>Chromadorea</taxon>
        <taxon>Rhabditida</taxon>
        <taxon>Rhabditina</taxon>
        <taxon>Diplogasteromorpha</taxon>
        <taxon>Diplogasteroidea</taxon>
        <taxon>Neodiplogasteridae</taxon>
        <taxon>Pristionchus</taxon>
    </lineage>
</organism>
<dbReference type="EMBL" id="BTRK01000002">
    <property type="protein sequence ID" value="GMR35559.1"/>
    <property type="molecule type" value="Genomic_DNA"/>
</dbReference>
<evidence type="ECO:0000256" key="1">
    <source>
        <dbReference type="SAM" id="MobiDB-lite"/>
    </source>
</evidence>
<comment type="caution">
    <text evidence="3">The sequence shown here is derived from an EMBL/GenBank/DDBJ whole genome shotgun (WGS) entry which is preliminary data.</text>
</comment>
<evidence type="ECO:0008006" key="5">
    <source>
        <dbReference type="Google" id="ProtNLM"/>
    </source>
</evidence>
<dbReference type="Proteomes" id="UP001328107">
    <property type="component" value="Unassembled WGS sequence"/>
</dbReference>
<feature type="region of interest" description="Disordered" evidence="1">
    <location>
        <begin position="101"/>
        <end position="127"/>
    </location>
</feature>
<keyword evidence="2" id="KW-1133">Transmembrane helix</keyword>
<sequence length="148" mass="17077">MRIHFELNRQLHPPPLLLHCLLFIFILIPFLLSSLHSLLLLFPHFIRLRLLLLLAAVLLLLLPYSFLSPLFFPLLPLHDLLHFLALQQRNRLDEADHLERDCGGTADESETCPSERENRSIDGKRRRATLSIPCTPSFSVEGKRGRGR</sequence>
<feature type="transmembrane region" description="Helical" evidence="2">
    <location>
        <begin position="16"/>
        <end position="43"/>
    </location>
</feature>
<feature type="compositionally biased region" description="Basic and acidic residues" evidence="1">
    <location>
        <begin position="113"/>
        <end position="123"/>
    </location>
</feature>
<feature type="transmembrane region" description="Helical" evidence="2">
    <location>
        <begin position="50"/>
        <end position="72"/>
    </location>
</feature>
<name>A0AAN4Z8Z1_9BILA</name>
<keyword evidence="2" id="KW-0812">Transmembrane</keyword>
<evidence type="ECO:0000256" key="2">
    <source>
        <dbReference type="SAM" id="Phobius"/>
    </source>
</evidence>
<evidence type="ECO:0000313" key="3">
    <source>
        <dbReference type="EMBL" id="GMR35559.1"/>
    </source>
</evidence>
<protein>
    <recommendedName>
        <fullName evidence="5">Transmembrane protein</fullName>
    </recommendedName>
</protein>
<keyword evidence="4" id="KW-1185">Reference proteome</keyword>
<evidence type="ECO:0000313" key="4">
    <source>
        <dbReference type="Proteomes" id="UP001328107"/>
    </source>
</evidence>